<reference evidence="10" key="1">
    <citation type="submission" date="2023-03" db="EMBL/GenBank/DDBJ databases">
        <title>Mating type loci evolution in Malassezia.</title>
        <authorList>
            <person name="Coelho M.A."/>
        </authorList>
    </citation>
    <scope>NUCLEOTIDE SEQUENCE</scope>
    <source>
        <strain evidence="10">CBS 9431</strain>
    </source>
</reference>
<dbReference type="GO" id="GO:0046854">
    <property type="term" value="P:phosphatidylinositol phosphate biosynthetic process"/>
    <property type="evidence" value="ECO:0007669"/>
    <property type="project" value="UniProtKB-UniRule"/>
</dbReference>
<comment type="similarity">
    <text evidence="7">Belongs to the PI3/PI4-kinase family.</text>
</comment>
<dbReference type="PROSITE" id="PS00916">
    <property type="entry name" value="PI3_4_KINASE_2"/>
    <property type="match status" value="1"/>
</dbReference>
<dbReference type="InterPro" id="IPR018936">
    <property type="entry name" value="PI3/4_kinase_CS"/>
</dbReference>
<dbReference type="GO" id="GO:0007032">
    <property type="term" value="P:endosome organization"/>
    <property type="evidence" value="ECO:0007669"/>
    <property type="project" value="TreeGrafter"/>
</dbReference>
<evidence type="ECO:0000313" key="11">
    <source>
        <dbReference type="Proteomes" id="UP001217754"/>
    </source>
</evidence>
<evidence type="ECO:0000256" key="7">
    <source>
        <dbReference type="RuleBase" id="RU367084"/>
    </source>
</evidence>
<evidence type="ECO:0000256" key="2">
    <source>
        <dbReference type="ARBA" id="ARBA00022679"/>
    </source>
</evidence>
<evidence type="ECO:0000256" key="1">
    <source>
        <dbReference type="ARBA" id="ARBA00022475"/>
    </source>
</evidence>
<dbReference type="GO" id="GO:0004430">
    <property type="term" value="F:1-phosphatidylinositol 4-kinase activity"/>
    <property type="evidence" value="ECO:0007669"/>
    <property type="project" value="UniProtKB-UniRule"/>
</dbReference>
<evidence type="ECO:0000313" key="10">
    <source>
        <dbReference type="EMBL" id="WFD39456.1"/>
    </source>
</evidence>
<dbReference type="GO" id="GO:0007030">
    <property type="term" value="P:Golgi organization"/>
    <property type="evidence" value="ECO:0007669"/>
    <property type="project" value="TreeGrafter"/>
</dbReference>
<proteinExistence type="inferred from homology"/>
<dbReference type="Pfam" id="PF00454">
    <property type="entry name" value="PI3_PI4_kinase"/>
    <property type="match status" value="2"/>
</dbReference>
<accession>A0AAF0EYL6</accession>
<dbReference type="EC" id="2.7.1.67" evidence="7"/>
<dbReference type="GO" id="GO:0005768">
    <property type="term" value="C:endosome"/>
    <property type="evidence" value="ECO:0007669"/>
    <property type="project" value="UniProtKB-UniRule"/>
</dbReference>
<evidence type="ECO:0000256" key="4">
    <source>
        <dbReference type="ARBA" id="ARBA00022777"/>
    </source>
</evidence>
<feature type="domain" description="PI3K/PI4K catalytic" evidence="9">
    <location>
        <begin position="80"/>
        <end position="476"/>
    </location>
</feature>
<protein>
    <recommendedName>
        <fullName evidence="7">Phosphatidylinositol 4-kinase</fullName>
        <ecNumber evidence="7">2.7.1.67</ecNumber>
    </recommendedName>
</protein>
<keyword evidence="2 7" id="KW-0808">Transferase</keyword>
<comment type="subcellular location">
    <subcellularLocation>
        <location evidence="7">Cell membrane</location>
        <topology evidence="7">Peripheral membrane protein</topology>
    </subcellularLocation>
    <subcellularLocation>
        <location evidence="7">Vacuole membrane</location>
        <topology evidence="7">Peripheral membrane protein</topology>
    </subcellularLocation>
</comment>
<dbReference type="EMBL" id="CP119961">
    <property type="protein sequence ID" value="WFD39456.1"/>
    <property type="molecule type" value="Genomic_DNA"/>
</dbReference>
<feature type="region of interest" description="Disordered" evidence="8">
    <location>
        <begin position="605"/>
        <end position="624"/>
    </location>
</feature>
<dbReference type="PROSITE" id="PS50290">
    <property type="entry name" value="PI3_4_KINASE_3"/>
    <property type="match status" value="1"/>
</dbReference>
<dbReference type="RefSeq" id="XP_060122353.1">
    <property type="nucleotide sequence ID" value="XM_060266370.1"/>
</dbReference>
<evidence type="ECO:0000256" key="5">
    <source>
        <dbReference type="ARBA" id="ARBA00022840"/>
    </source>
</evidence>
<keyword evidence="3 7" id="KW-0547">Nucleotide-binding</keyword>
<comment type="catalytic activity">
    <reaction evidence="7">
        <text>a 1,2-diacyl-sn-glycero-3-phospho-(1D-myo-inositol) + ATP = a 1,2-diacyl-sn-glycero-3-phospho-(1D-myo-inositol 4-phosphate) + ADP + H(+)</text>
        <dbReference type="Rhea" id="RHEA:19877"/>
        <dbReference type="ChEBI" id="CHEBI:15378"/>
        <dbReference type="ChEBI" id="CHEBI:30616"/>
        <dbReference type="ChEBI" id="CHEBI:57880"/>
        <dbReference type="ChEBI" id="CHEBI:58178"/>
        <dbReference type="ChEBI" id="CHEBI:456216"/>
        <dbReference type="EC" id="2.7.1.67"/>
    </reaction>
</comment>
<dbReference type="GO" id="GO:0005524">
    <property type="term" value="F:ATP binding"/>
    <property type="evidence" value="ECO:0007669"/>
    <property type="project" value="UniProtKB-UniRule"/>
</dbReference>
<comment type="cofactor">
    <cofactor evidence="7">
        <name>Mg(2+)</name>
        <dbReference type="ChEBI" id="CHEBI:18420"/>
    </cofactor>
    <cofactor evidence="7">
        <name>Mn(2+)</name>
        <dbReference type="ChEBI" id="CHEBI:29035"/>
    </cofactor>
</comment>
<keyword evidence="5 7" id="KW-0067">ATP-binding</keyword>
<keyword evidence="11" id="KW-1185">Reference proteome</keyword>
<dbReference type="Proteomes" id="UP001217754">
    <property type="component" value="Chromosome 4"/>
</dbReference>
<dbReference type="GO" id="GO:0000329">
    <property type="term" value="C:fungal-type vacuole membrane"/>
    <property type="evidence" value="ECO:0007669"/>
    <property type="project" value="TreeGrafter"/>
</dbReference>
<dbReference type="InterPro" id="IPR039756">
    <property type="entry name" value="Lsb6/PI4K2"/>
</dbReference>
<dbReference type="GO" id="GO:0005886">
    <property type="term" value="C:plasma membrane"/>
    <property type="evidence" value="ECO:0007669"/>
    <property type="project" value="UniProtKB-SubCell"/>
</dbReference>
<evidence type="ECO:0000256" key="8">
    <source>
        <dbReference type="SAM" id="MobiDB-lite"/>
    </source>
</evidence>
<feature type="region of interest" description="Disordered" evidence="8">
    <location>
        <begin position="564"/>
        <end position="587"/>
    </location>
</feature>
<name>A0AAF0EYL6_9BASI</name>
<dbReference type="PANTHER" id="PTHR12865:SF1">
    <property type="entry name" value="PHOSPHATIDYLINOSITOL 4-KINASE TYPE 2"/>
    <property type="match status" value="1"/>
</dbReference>
<dbReference type="GO" id="GO:0005802">
    <property type="term" value="C:trans-Golgi network"/>
    <property type="evidence" value="ECO:0007669"/>
    <property type="project" value="TreeGrafter"/>
</dbReference>
<dbReference type="GeneID" id="85226084"/>
<feature type="region of interest" description="Disordered" evidence="8">
    <location>
        <begin position="494"/>
        <end position="545"/>
    </location>
</feature>
<sequence>MARGNDAEERTPLLQSVVTSAPDVHHRRALGVRGAKPADYVISVFEPEHGGQSAYAADNLVDDSAFYQMVDNIRASIDEGVQPRMISVGTSGSYFVRVRERDDTRIVGVFKPMDEEPYGNLNPKRVFLRKYFWWAMGRPCLIPNFSYLSEVGASFLDDRLELGLVPKTRLVGLASPSFHYLYRDRRRYERGQAPLPSKIGSLQQFLVGYENASQFLRRHSLPGRPRDLFERDLSEENAAHRLSRRKERARLRMCFIAIKRLILCRYGPGPYGSPEADECEQREAPPAMQLDHEAQAYPAAAPMTTGTRRDTFQWTARTWREFRLELEKLVVLDFLMRNTDRGLDNFMVTYDPNAGPDERSIRIGAIDNSLAFPHQHPRGLRDYPYGWLFLPTNLIGDAFSDETRKLFLPKLTDPVWWATTIDGLRRIFSQDAHFHERVFQDQMDVFRGQGYVLAQCLQNKDQGPIELCALPKQLVRQSIRIVFPSELRKHTVADLSKGRTSKVDERQEQGAAPLAIPTPRGQLSQRPGIAHSMPSDAKPSDSAEAPEPLAIEVVERINQLTKRTIQRSITPPPNAMARPLASRAASTAVLPDTRPHNVSQQMHSLDLAGSDTPPADAEDPTLPPVPVPVLVERLETETRRPWIWWY</sequence>
<dbReference type="PANTHER" id="PTHR12865">
    <property type="entry name" value="PHOSPHATIDYLINOSITOL 4-KINASE TYPE-II"/>
    <property type="match status" value="1"/>
</dbReference>
<keyword evidence="4 7" id="KW-0418">Kinase</keyword>
<keyword evidence="1 7" id="KW-1003">Cell membrane</keyword>
<dbReference type="AlphaFoldDB" id="A0AAF0EYL6"/>
<keyword evidence="6" id="KW-0472">Membrane</keyword>
<evidence type="ECO:0000259" key="9">
    <source>
        <dbReference type="PROSITE" id="PS50290"/>
    </source>
</evidence>
<evidence type="ECO:0000256" key="3">
    <source>
        <dbReference type="ARBA" id="ARBA00022741"/>
    </source>
</evidence>
<dbReference type="InterPro" id="IPR000403">
    <property type="entry name" value="PI3/4_kinase_cat_dom"/>
</dbReference>
<evidence type="ECO:0000256" key="6">
    <source>
        <dbReference type="ARBA" id="ARBA00023136"/>
    </source>
</evidence>
<organism evidence="10 11">
    <name type="scientific">Malassezia japonica</name>
    <dbReference type="NCBI Taxonomy" id="223818"/>
    <lineage>
        <taxon>Eukaryota</taxon>
        <taxon>Fungi</taxon>
        <taxon>Dikarya</taxon>
        <taxon>Basidiomycota</taxon>
        <taxon>Ustilaginomycotina</taxon>
        <taxon>Malasseziomycetes</taxon>
        <taxon>Malasseziales</taxon>
        <taxon>Malasseziaceae</taxon>
        <taxon>Malassezia</taxon>
    </lineage>
</organism>
<gene>
    <name evidence="10" type="primary">lsb6</name>
    <name evidence="10" type="ORF">MJAP1_002433</name>
</gene>